<sequence length="132" mass="16132">MFFVEFCRQKLFNRKTKNSGYQPNFLNINPVFYVFLDLSLFRRWTNIRLLYNISLNFYTIFGFNPRKKKKTLEFFFPICCDKKIAYNLFDFLITKTLNIVFEKINIAYIDQNNTIIYYYLVFNFHKITGPFV</sequence>
<dbReference type="InterPro" id="IPR036167">
    <property type="entry name" value="tRNA_intron_Endo_cat-like_sf"/>
</dbReference>
<comment type="similarity">
    <text evidence="1">Belongs to the SEN15 family.</text>
</comment>
<evidence type="ECO:0000256" key="1">
    <source>
        <dbReference type="ARBA" id="ARBA00006091"/>
    </source>
</evidence>
<gene>
    <name evidence="4" type="ORF">CPARA_1gp091</name>
</gene>
<dbReference type="RefSeq" id="XP_003239647.1">
    <property type="nucleotide sequence ID" value="XM_003239599.1"/>
</dbReference>
<evidence type="ECO:0000313" key="5">
    <source>
        <dbReference type="Proteomes" id="UP000243423"/>
    </source>
</evidence>
<reference evidence="4 5" key="1">
    <citation type="journal article" date="2011" name="Genome Biol. Evol.">
        <title>Complete nucleomorph genome sequence of the nonphotosynthetic alga Cryptomonas paramecium reveals a core nucleomorph gene set.</title>
        <authorList>
            <person name="Tanifuji G."/>
            <person name="Onodera N.T."/>
            <person name="Wheeler T.J."/>
            <person name="Dlutek M."/>
            <person name="Donaher N."/>
            <person name="Archibald J.M."/>
        </authorList>
    </citation>
    <scope>NUCLEOTIDE SEQUENCE [LARGE SCALE GENOMIC DNA]</scope>
    <source>
        <strain evidence="4 5">CCAP977/2A</strain>
    </source>
</reference>
<evidence type="ECO:0000256" key="2">
    <source>
        <dbReference type="ARBA" id="ARBA00022694"/>
    </source>
</evidence>
<dbReference type="EMBL" id="CP002172">
    <property type="protein sequence ID" value="AEA38749.1"/>
    <property type="molecule type" value="Genomic_DNA"/>
</dbReference>
<dbReference type="GO" id="GO:0005634">
    <property type="term" value="C:nucleus"/>
    <property type="evidence" value="ECO:0007669"/>
    <property type="project" value="UniProtKB-ARBA"/>
</dbReference>
<protein>
    <recommendedName>
        <fullName evidence="3">tRNA-splicing endonuclease subunit Sen15 domain-containing protein</fullName>
    </recommendedName>
</protein>
<dbReference type="GO" id="GO:0003676">
    <property type="term" value="F:nucleic acid binding"/>
    <property type="evidence" value="ECO:0007669"/>
    <property type="project" value="InterPro"/>
</dbReference>
<accession>F2HHF3</accession>
<evidence type="ECO:0000313" key="4">
    <source>
        <dbReference type="EMBL" id="AEA38749.1"/>
    </source>
</evidence>
<dbReference type="GO" id="GO:0006388">
    <property type="term" value="P:tRNA splicing, via endonucleolytic cleavage and ligation"/>
    <property type="evidence" value="ECO:0007669"/>
    <property type="project" value="InterPro"/>
</dbReference>
<dbReference type="Pfam" id="PF09631">
    <property type="entry name" value="Sen15"/>
    <property type="match status" value="1"/>
</dbReference>
<organism evidence="4 5">
    <name type="scientific">Cryptomonas paramaecium</name>
    <dbReference type="NCBI Taxonomy" id="2898"/>
    <lineage>
        <taxon>Eukaryota</taxon>
        <taxon>Cryptophyceae</taxon>
        <taxon>Cryptomonadales</taxon>
        <taxon>Cryptomonadaceae</taxon>
        <taxon>Cryptomonas</taxon>
    </lineage>
</organism>
<keyword evidence="2" id="KW-0819">tRNA processing</keyword>
<geneLocation type="nucleomorph" evidence="4"/>
<dbReference type="InterPro" id="IPR011856">
    <property type="entry name" value="tRNA_endonuc-like_dom_sf"/>
</dbReference>
<dbReference type="Proteomes" id="UP000243423">
    <property type="component" value="Nucleomorph 1"/>
</dbReference>
<dbReference type="InterPro" id="IPR018593">
    <property type="entry name" value="tRNA-endonuc_su_Sen15"/>
</dbReference>
<proteinExistence type="inferred from homology"/>
<evidence type="ECO:0000259" key="3">
    <source>
        <dbReference type="Pfam" id="PF09631"/>
    </source>
</evidence>
<name>F2HHF3_9CRYP</name>
<dbReference type="SUPFAM" id="SSF53032">
    <property type="entry name" value="tRNA-intron endonuclease catalytic domain-like"/>
    <property type="match status" value="1"/>
</dbReference>
<keyword evidence="4" id="KW-0542">Nucleomorph</keyword>
<dbReference type="Gene3D" id="3.40.1350.10">
    <property type="match status" value="1"/>
</dbReference>
<dbReference type="GeneID" id="10446947"/>
<feature type="domain" description="tRNA-splicing endonuclease subunit Sen15" evidence="3">
    <location>
        <begin position="34"/>
        <end position="121"/>
    </location>
</feature>
<dbReference type="AlphaFoldDB" id="F2HHF3"/>